<keyword evidence="1" id="KW-0732">Signal</keyword>
<dbReference type="InterPro" id="IPR010315">
    <property type="entry name" value="DUF915_hydro-like"/>
</dbReference>
<organism evidence="2 3">
    <name type="scientific">Lacticaseibacillus pabuli</name>
    <dbReference type="NCBI Taxonomy" id="3025672"/>
    <lineage>
        <taxon>Bacteria</taxon>
        <taxon>Bacillati</taxon>
        <taxon>Bacillota</taxon>
        <taxon>Bacilli</taxon>
        <taxon>Lactobacillales</taxon>
        <taxon>Lactobacillaceae</taxon>
        <taxon>Lacticaseibacillus</taxon>
    </lineage>
</organism>
<feature type="signal peptide" evidence="1">
    <location>
        <begin position="1"/>
        <end position="18"/>
    </location>
</feature>
<accession>A0ABY7WND3</accession>
<sequence length="270" mass="29425">MKKVMLVLGTFVAILVLAACGQQTSTRGTTATLYIHGYGGSANSTNFLIKHADHAVGARKVTTATVSPNGQVSLKGSWRKGAKRPIVQVIFQDNHQRNPAVSGKWLRNVVVALQKHDGMTRFNTVAHSMGNWAVMSYALRYANKPGQPRFLKMVSLAGNYDGVLGRDDKANRNQLRGSGAPVRQTAEYKQLVKARGDFPKDIAVWNGYGDLNDGSNSDGRVSMVSALSLGYVVRARAKSYETHAFIGKNAQHSKLHENAAVAKAIEQFLW</sequence>
<dbReference type="SUPFAM" id="SSF53474">
    <property type="entry name" value="alpha/beta-Hydrolases"/>
    <property type="match status" value="1"/>
</dbReference>
<evidence type="ECO:0000256" key="1">
    <source>
        <dbReference type="SAM" id="SignalP"/>
    </source>
</evidence>
<dbReference type="EMBL" id="CP117884">
    <property type="protein sequence ID" value="WDF81717.1"/>
    <property type="molecule type" value="Genomic_DNA"/>
</dbReference>
<keyword evidence="2" id="KW-0378">Hydrolase</keyword>
<dbReference type="Proteomes" id="UP001220377">
    <property type="component" value="Chromosome"/>
</dbReference>
<dbReference type="InterPro" id="IPR029058">
    <property type="entry name" value="AB_hydrolase_fold"/>
</dbReference>
<protein>
    <submittedName>
        <fullName evidence="2">Alpha/beta hydrolase</fullName>
    </submittedName>
</protein>
<feature type="chain" id="PRO_5045858817" evidence="1">
    <location>
        <begin position="19"/>
        <end position="270"/>
    </location>
</feature>
<reference evidence="2 3" key="1">
    <citation type="submission" date="2023-02" db="EMBL/GenBank/DDBJ databases">
        <title>Genome sequence of Lacticaseibacillus sp. KACC 23028.</title>
        <authorList>
            <person name="Kim S."/>
            <person name="Heo J."/>
            <person name="Kwon S.-W."/>
        </authorList>
    </citation>
    <scope>NUCLEOTIDE SEQUENCE [LARGE SCALE GENOMIC DNA]</scope>
    <source>
        <strain evidence="2 3">KACC 23028</strain>
    </source>
</reference>
<dbReference type="Gene3D" id="3.40.50.1820">
    <property type="entry name" value="alpha/beta hydrolase"/>
    <property type="match status" value="1"/>
</dbReference>
<dbReference type="Pfam" id="PF06028">
    <property type="entry name" value="DUF915"/>
    <property type="match status" value="1"/>
</dbReference>
<gene>
    <name evidence="2" type="ORF">PQ472_07215</name>
</gene>
<proteinExistence type="predicted"/>
<dbReference type="PROSITE" id="PS51257">
    <property type="entry name" value="PROKAR_LIPOPROTEIN"/>
    <property type="match status" value="1"/>
</dbReference>
<evidence type="ECO:0000313" key="2">
    <source>
        <dbReference type="EMBL" id="WDF81717.1"/>
    </source>
</evidence>
<dbReference type="GO" id="GO:0016787">
    <property type="term" value="F:hydrolase activity"/>
    <property type="evidence" value="ECO:0007669"/>
    <property type="project" value="UniProtKB-KW"/>
</dbReference>
<evidence type="ECO:0000313" key="3">
    <source>
        <dbReference type="Proteomes" id="UP001220377"/>
    </source>
</evidence>
<keyword evidence="3" id="KW-1185">Reference proteome</keyword>
<dbReference type="RefSeq" id="WP_274258676.1">
    <property type="nucleotide sequence ID" value="NZ_CP117884.1"/>
</dbReference>
<name>A0ABY7WND3_9LACO</name>